<dbReference type="Ensembl" id="ENSSSCT00015000974.1">
    <property type="protein sequence ID" value="ENSSSCP00015000224.1"/>
    <property type="gene ID" value="ENSSSCG00015000861.1"/>
</dbReference>
<dbReference type="EC" id="1.3.1.21" evidence="26"/>
<evidence type="ECO:0000256" key="27">
    <source>
        <dbReference type="SAM" id="MobiDB-lite"/>
    </source>
</evidence>
<evidence type="ECO:0000256" key="5">
    <source>
        <dbReference type="ARBA" id="ARBA00022548"/>
    </source>
</evidence>
<comment type="caution">
    <text evidence="26">Lacks conserved residue(s) required for the propagation of feature annotation.</text>
</comment>
<dbReference type="PROSITE" id="PS01017">
    <property type="entry name" value="STEROL_REDUCT_1"/>
    <property type="match status" value="1"/>
</dbReference>
<feature type="transmembrane region" description="Helical" evidence="26">
    <location>
        <begin position="509"/>
        <end position="530"/>
    </location>
</feature>
<comment type="catalytic activity">
    <reaction evidence="21">
        <text>5,6alpha-epoxy-5alpha-cholestan-3beta-ol + H2O = 5alpha-cholestane-3beta,5,6beta-triol</text>
        <dbReference type="Rhea" id="RHEA:11964"/>
        <dbReference type="ChEBI" id="CHEBI:15377"/>
        <dbReference type="ChEBI" id="CHEBI:28082"/>
        <dbReference type="ChEBI" id="CHEBI:49305"/>
        <dbReference type="EC" id="3.3.2.11"/>
    </reaction>
    <physiologicalReaction direction="left-to-right" evidence="21">
        <dbReference type="Rhea" id="RHEA:11965"/>
    </physiologicalReaction>
</comment>
<dbReference type="InterPro" id="IPR018083">
    <property type="entry name" value="Sterol_reductase_CS"/>
</dbReference>
<evidence type="ECO:0000256" key="2">
    <source>
        <dbReference type="ARBA" id="ARBA00004770"/>
    </source>
</evidence>
<keyword evidence="7 26" id="KW-0152">Cholesterol biosynthesis</keyword>
<dbReference type="UniPathway" id="UPA00063"/>
<dbReference type="GO" id="GO:0006695">
    <property type="term" value="P:cholesterol biosynthetic process"/>
    <property type="evidence" value="ECO:0007669"/>
    <property type="project" value="UniProtKB-UniRule"/>
</dbReference>
<keyword evidence="11 26" id="KW-1133">Transmembrane helix</keyword>
<evidence type="ECO:0000256" key="15">
    <source>
        <dbReference type="ARBA" id="ARBA00023136"/>
    </source>
</evidence>
<keyword evidence="17 26" id="KW-0753">Steroid metabolism</keyword>
<evidence type="ECO:0000256" key="3">
    <source>
        <dbReference type="ARBA" id="ARBA00005402"/>
    </source>
</evidence>
<feature type="transmembrane region" description="Helical" evidence="26">
    <location>
        <begin position="150"/>
        <end position="170"/>
    </location>
</feature>
<evidence type="ECO:0000256" key="25">
    <source>
        <dbReference type="ARBA" id="ARBA00065615"/>
    </source>
</evidence>
<evidence type="ECO:0000256" key="6">
    <source>
        <dbReference type="ARBA" id="ARBA00022692"/>
    </source>
</evidence>
<reference evidence="28" key="1">
    <citation type="submission" date="2025-08" db="UniProtKB">
        <authorList>
            <consortium name="Ensembl"/>
        </authorList>
    </citation>
    <scope>IDENTIFICATION</scope>
</reference>
<evidence type="ECO:0000256" key="20">
    <source>
        <dbReference type="ARBA" id="ARBA00047826"/>
    </source>
</evidence>
<evidence type="ECO:0000256" key="9">
    <source>
        <dbReference type="ARBA" id="ARBA00022857"/>
    </source>
</evidence>
<comment type="function">
    <text evidence="24">Component of the microsomal antiestrogen binding site (AEBS), a multiproteic complex at the ER membrane that consists of an association between cholestenol Delta-isomerase/EBP and DHCR7. This complex is responsible for cholesterol-5,6-epoxide hydrolase (ChEH) activity, which consists in the hydration of cholesterol-5,6-epoxides (5,6-EC) into cholestane-3beta,5alpha,6beta-triol (CT). The precise role of each component of this complex has not been described yet.</text>
</comment>
<evidence type="ECO:0000256" key="8">
    <source>
        <dbReference type="ARBA" id="ARBA00022824"/>
    </source>
</evidence>
<feature type="transmembrane region" description="Helical" evidence="26">
    <location>
        <begin position="176"/>
        <end position="197"/>
    </location>
</feature>
<dbReference type="GO" id="GO:0033963">
    <property type="term" value="F:cholesterol-5,6-oxide hydrolase activity"/>
    <property type="evidence" value="ECO:0007669"/>
    <property type="project" value="UniProtKB-EC"/>
</dbReference>
<evidence type="ECO:0000256" key="14">
    <source>
        <dbReference type="ARBA" id="ARBA00023098"/>
    </source>
</evidence>
<comment type="function">
    <text evidence="26">Catalyzes the last step of the cholesterol synthesis pathway, which transforms cholesta-5,7-dien-3beta-ol (7-dehydrocholesterol,7-DHC) into cholesterol by reducing the C7-C8 double bond of its sterol core. Can also metabolize cholesta-5,7,24-trien-3beta-ol (7-dehydrodemosterol, 7-DHD) to desmosterol, which is then metabolized by the Delta(24)-sterol reductase (DHCR24) to cholesterol. Modulates ferroptosis (a form of regulated cell death driven by iron-dependent lipid peroxidation) through the metabolic breakdown of the anti-ferroptotic metabolites 7-DHC and 7-DHD which, when accumulated, divert the propagation of peroxyl radical-mediated damage from phospholipid components to its sterol core, protecting plasma and mitochondrial membranes from phospholipid autoxidation.</text>
</comment>
<feature type="region of interest" description="Disordered" evidence="27">
    <location>
        <begin position="1"/>
        <end position="21"/>
    </location>
</feature>
<keyword evidence="12 26" id="KW-0560">Oxidoreductase</keyword>
<feature type="transmembrane region" description="Helical" evidence="26">
    <location>
        <begin position="537"/>
        <end position="554"/>
    </location>
</feature>
<keyword evidence="14 26" id="KW-0443">Lipid metabolism</keyword>
<dbReference type="PROSITE" id="PS01018">
    <property type="entry name" value="STEROL_REDUCT_2"/>
    <property type="match status" value="1"/>
</dbReference>
<comment type="catalytic activity">
    <reaction evidence="22">
        <text>5,6beta-epoxy-5beta-cholestan-3beta-ol + H2O = 5alpha-cholestane-3beta,5,6beta-triol</text>
        <dbReference type="Rhea" id="RHEA:15113"/>
        <dbReference type="ChEBI" id="CHEBI:15377"/>
        <dbReference type="ChEBI" id="CHEBI:28082"/>
        <dbReference type="ChEBI" id="CHEBI:28164"/>
        <dbReference type="EC" id="3.3.2.11"/>
    </reaction>
    <physiologicalReaction direction="left-to-right" evidence="22">
        <dbReference type="Rhea" id="RHEA:15114"/>
    </physiologicalReaction>
</comment>
<dbReference type="GO" id="GO:0047598">
    <property type="term" value="F:7-dehydrocholesterol reductase activity"/>
    <property type="evidence" value="ECO:0007669"/>
    <property type="project" value="UniProtKB-EC"/>
</dbReference>
<feature type="region of interest" description="Disordered" evidence="27">
    <location>
        <begin position="444"/>
        <end position="464"/>
    </location>
</feature>
<evidence type="ECO:0000256" key="12">
    <source>
        <dbReference type="ARBA" id="ARBA00023002"/>
    </source>
</evidence>
<proteinExistence type="inferred from homology"/>
<dbReference type="Pfam" id="PF01222">
    <property type="entry name" value="ERG4_ERG24"/>
    <property type="match status" value="2"/>
</dbReference>
<evidence type="ECO:0000256" key="23">
    <source>
        <dbReference type="ARBA" id="ARBA00059446"/>
    </source>
</evidence>
<name>A0A8D0MBS8_PIG</name>
<evidence type="ECO:0000256" key="7">
    <source>
        <dbReference type="ARBA" id="ARBA00022778"/>
    </source>
</evidence>
<evidence type="ECO:0000256" key="19">
    <source>
        <dbReference type="ARBA" id="ARBA00047795"/>
    </source>
</evidence>
<evidence type="ECO:0000256" key="26">
    <source>
        <dbReference type="RuleBase" id="RU369120"/>
    </source>
</evidence>
<dbReference type="PANTHER" id="PTHR21257">
    <property type="entry name" value="DELTA(14)-STEROL REDUCTASE"/>
    <property type="match status" value="1"/>
</dbReference>
<sequence length="678" mass="76622">MAATSQPGTPKTKSLGSVSNGSAATQGQWGRAWEVDWFSLASVIFLLLCAPFIVYYFIMACDQYGCSLTAPLGDIATGRARLSDIWAKTPPVTRTAAQLYTAWVTFQVLLYMLLPDFCHKFLPGYVGGVQEGAVTPAGVVNKYQINGLQAWLITHLLWFANSHVLSWFSPTIIFDNWIPLLWCANILGYAVSTFAMIKGYCFPTDARDCKFTGNFFYNYMMGIEFNPRIGKWFDFKLFFNGRPGIVAWTLINLSFAAKQQQLYGHVTNSMVLVNVLQVCGRRGWTLRRPPGTGEAPKRDRFQKTRVCPFRREAGPSQDLGSRRGSTRPRSCVPACWGWCWPWRLERPMTSFSGTLLAARCPWSWPHGPGVSGGPRAEPWHPEPSLCPQIPALDTSVRGVAGYPSFQHWVISDGRLRGQGLCVPPYPPPPVSQVWQDVQEQPRGCLSPELRDSPPRPQSTGDFPRAPGRARGLCMAVPVLQAIYVLDFFWNETWYLKTIDICHDHFGWYLGWGDCVWLPYLYTLQGLYLVYHPVQLSTPYAVGVLLLGLLGYYIFRMANHQKDLFRRTDGRCLIWGRKPQVIECSYTSADGQKHHSKLLVSGFWGVARHFNYTGDLLGSLAYCLACGGGHLLPYFYIIYMGILLTHRCLRDEHRCANKYGRDWERYTAAVPYRLLPGVF</sequence>
<evidence type="ECO:0000256" key="13">
    <source>
        <dbReference type="ARBA" id="ARBA00023011"/>
    </source>
</evidence>
<keyword evidence="10 26" id="KW-0752">Steroid biosynthesis</keyword>
<gene>
    <name evidence="28" type="primary">DHCR7</name>
</gene>
<comment type="pathway">
    <text evidence="2 26">Steroid biosynthesis; cholesterol biosynthesis.</text>
</comment>
<evidence type="ECO:0000256" key="16">
    <source>
        <dbReference type="ARBA" id="ARBA00023166"/>
    </source>
</evidence>
<keyword evidence="5 26" id="KW-0153">Cholesterol metabolism</keyword>
<dbReference type="Proteomes" id="UP000694726">
    <property type="component" value="Unplaced"/>
</dbReference>
<keyword evidence="9" id="KW-0521">NADP</keyword>
<evidence type="ECO:0000256" key="17">
    <source>
        <dbReference type="ARBA" id="ARBA00023221"/>
    </source>
</evidence>
<dbReference type="AlphaFoldDB" id="A0A8D0MBS8"/>
<evidence type="ECO:0000256" key="4">
    <source>
        <dbReference type="ARBA" id="ARBA00022516"/>
    </source>
</evidence>
<dbReference type="PANTHER" id="PTHR21257:SF38">
    <property type="entry name" value="7-DEHYDROCHOLESTEROL REDUCTASE"/>
    <property type="match status" value="1"/>
</dbReference>
<protein>
    <recommendedName>
        <fullName evidence="18 26">7-dehydrocholesterol reductase</fullName>
        <shortName evidence="26">7-DHC</shortName>
        <ecNumber evidence="26">1.3.1.21</ecNumber>
    </recommendedName>
    <alternativeName>
        <fullName evidence="26">Sterol Delta(7)-reductase</fullName>
    </alternativeName>
</protein>
<evidence type="ECO:0000313" key="29">
    <source>
        <dbReference type="Proteomes" id="UP000694726"/>
    </source>
</evidence>
<keyword evidence="15 26" id="KW-0472">Membrane</keyword>
<organism evidence="28 29">
    <name type="scientific">Sus scrofa</name>
    <name type="common">Pig</name>
    <dbReference type="NCBI Taxonomy" id="9823"/>
    <lineage>
        <taxon>Eukaryota</taxon>
        <taxon>Metazoa</taxon>
        <taxon>Chordata</taxon>
        <taxon>Craniata</taxon>
        <taxon>Vertebrata</taxon>
        <taxon>Euteleostomi</taxon>
        <taxon>Mammalia</taxon>
        <taxon>Eutheria</taxon>
        <taxon>Laurasiatheria</taxon>
        <taxon>Artiodactyla</taxon>
        <taxon>Suina</taxon>
        <taxon>Suidae</taxon>
        <taxon>Sus</taxon>
    </lineage>
</organism>
<dbReference type="GO" id="GO:0005789">
    <property type="term" value="C:endoplasmic reticulum membrane"/>
    <property type="evidence" value="ECO:0007669"/>
    <property type="project" value="UniProtKB-SubCell"/>
</dbReference>
<keyword evidence="4 26" id="KW-0444">Lipid biosynthesis</keyword>
<comment type="catalytic activity">
    <reaction evidence="20">
        <text>7-dehydrodesmosterol + NADPH + H(+) = desmosterol + NADP(+)</text>
        <dbReference type="Rhea" id="RHEA:46740"/>
        <dbReference type="ChEBI" id="CHEBI:15378"/>
        <dbReference type="ChEBI" id="CHEBI:17737"/>
        <dbReference type="ChEBI" id="CHEBI:27910"/>
        <dbReference type="ChEBI" id="CHEBI:57783"/>
        <dbReference type="ChEBI" id="CHEBI:58349"/>
    </reaction>
    <physiologicalReaction direction="left-to-right" evidence="20">
        <dbReference type="Rhea" id="RHEA:46741"/>
    </physiologicalReaction>
</comment>
<keyword evidence="8 26" id="KW-0256">Endoplasmic reticulum</keyword>
<evidence type="ECO:0000313" key="28">
    <source>
        <dbReference type="Ensembl" id="ENSSSCP00015000224.1"/>
    </source>
</evidence>
<evidence type="ECO:0000256" key="18">
    <source>
        <dbReference type="ARBA" id="ARBA00039984"/>
    </source>
</evidence>
<keyword evidence="16 26" id="KW-1207">Sterol metabolism</keyword>
<evidence type="ECO:0000256" key="21">
    <source>
        <dbReference type="ARBA" id="ARBA00050911"/>
    </source>
</evidence>
<accession>A0A8D0MBS8</accession>
<evidence type="ECO:0000256" key="10">
    <source>
        <dbReference type="ARBA" id="ARBA00022955"/>
    </source>
</evidence>
<evidence type="ECO:0000256" key="22">
    <source>
        <dbReference type="ARBA" id="ARBA00051195"/>
    </source>
</evidence>
<evidence type="ECO:0000256" key="1">
    <source>
        <dbReference type="ARBA" id="ARBA00004477"/>
    </source>
</evidence>
<keyword evidence="6 26" id="KW-0812">Transmembrane</keyword>
<comment type="catalytic activity">
    <reaction evidence="19">
        <text>cholesterol + NADP(+) = 7-dehydrocholesterol + NADPH + H(+)</text>
        <dbReference type="Rhea" id="RHEA:23984"/>
        <dbReference type="ChEBI" id="CHEBI:15378"/>
        <dbReference type="ChEBI" id="CHEBI:16113"/>
        <dbReference type="ChEBI" id="CHEBI:17759"/>
        <dbReference type="ChEBI" id="CHEBI:57783"/>
        <dbReference type="ChEBI" id="CHEBI:58349"/>
        <dbReference type="EC" id="1.3.1.21"/>
    </reaction>
    <physiologicalReaction direction="right-to-left" evidence="19">
        <dbReference type="Rhea" id="RHEA:23986"/>
    </physiologicalReaction>
</comment>
<comment type="subunit">
    <text evidence="25">Interacts with DHCR24; this interaction regulates DHCR7 activity. Interacts with TMEM147.</text>
</comment>
<dbReference type="FunFam" id="1.20.120.1630:FF:000004">
    <property type="entry name" value="7-dehydrocholesterol reductase"/>
    <property type="match status" value="1"/>
</dbReference>
<dbReference type="InterPro" id="IPR001171">
    <property type="entry name" value="ERG24_DHCR-like"/>
</dbReference>
<evidence type="ECO:0000256" key="11">
    <source>
        <dbReference type="ARBA" id="ARBA00022989"/>
    </source>
</evidence>
<comment type="subcellular location">
    <subcellularLocation>
        <location evidence="1 26">Endoplasmic reticulum membrane</location>
        <topology evidence="1 26">Multi-pass membrane protein</topology>
    </subcellularLocation>
</comment>
<dbReference type="Gene3D" id="1.20.120.1630">
    <property type="match status" value="1"/>
</dbReference>
<comment type="similarity">
    <text evidence="3 26">Belongs to the ERG4/ERG24 family.</text>
</comment>
<evidence type="ECO:0000256" key="24">
    <source>
        <dbReference type="ARBA" id="ARBA00060085"/>
    </source>
</evidence>
<keyword evidence="13 26" id="KW-0756">Sterol biosynthesis</keyword>
<feature type="transmembrane region" description="Helical" evidence="26">
    <location>
        <begin position="618"/>
        <end position="643"/>
    </location>
</feature>
<comment type="function">
    <text evidence="23">Oxidoreductase that catalyzes the last step of the cholesterol synthesis pathway, which transforms cholesta-5,7-dien-3beta-ol (7-dehydrocholesterol,7-DHC) into cholesterol by reducing the C7-C8 double bond of its sterol core. Can also metabolize cholesta-5,7,24-trien-3beta-ol (7-dehydrodemosterol, 7-DHD) to desmosterol, which is then metabolized by the Delta(24)-sterol reductase (DHCR24) to cholesterol. Modulates ferroptosis (a form of regulated cell death driven by iron-dependent lipid peroxidation) through the metabolic breakdown of the anti-ferroptotic metabolites 7-DHC and 7-DHD which, when accumulated, divert the propagation of peroxyl radical-mediated damage from phospholipid components to its sterol core, protecting plasma and mitochondrial membranes from phospholipid autoxidation.</text>
</comment>
<feature type="transmembrane region" description="Helical" evidence="26">
    <location>
        <begin position="37"/>
        <end position="58"/>
    </location>
</feature>